<keyword evidence="1" id="KW-0472">Membrane</keyword>
<keyword evidence="1" id="KW-0812">Transmembrane</keyword>
<dbReference type="EMBL" id="LQPC01000029">
    <property type="protein sequence ID" value="ORV88213.1"/>
    <property type="molecule type" value="Genomic_DNA"/>
</dbReference>
<dbReference type="EMBL" id="JAPQYE010000001">
    <property type="protein sequence ID" value="MCZ0726603.1"/>
    <property type="molecule type" value="Genomic_DNA"/>
</dbReference>
<dbReference type="AlphaFoldDB" id="A0A1X1WNW3"/>
<evidence type="ECO:0000313" key="5">
    <source>
        <dbReference type="Proteomes" id="UP001084650"/>
    </source>
</evidence>
<evidence type="ECO:0000313" key="3">
    <source>
        <dbReference type="EMBL" id="ORV88213.1"/>
    </source>
</evidence>
<reference evidence="3 4" key="1">
    <citation type="submission" date="2016-01" db="EMBL/GenBank/DDBJ databases">
        <title>The new phylogeny of the genus Mycobacterium.</title>
        <authorList>
            <person name="Tarcisio F."/>
            <person name="Conor M."/>
            <person name="Antonella G."/>
            <person name="Elisabetta G."/>
            <person name="Giulia F.S."/>
            <person name="Sara T."/>
            <person name="Anna F."/>
            <person name="Clotilde B."/>
            <person name="Roberto B."/>
            <person name="Veronica D.S."/>
            <person name="Fabio R."/>
            <person name="Monica P."/>
            <person name="Olivier J."/>
            <person name="Enrico T."/>
            <person name="Nicola S."/>
        </authorList>
    </citation>
    <scope>NUCLEOTIDE SEQUENCE [LARGE SCALE GENOMIC DNA]</scope>
    <source>
        <strain evidence="3 4">DSM 45541</strain>
    </source>
</reference>
<feature type="transmembrane region" description="Helical" evidence="1">
    <location>
        <begin position="12"/>
        <end position="34"/>
    </location>
</feature>
<protein>
    <submittedName>
        <fullName evidence="2">DUF3515 domain-containing protein</fullName>
    </submittedName>
</protein>
<comment type="caution">
    <text evidence="3">The sequence shown here is derived from an EMBL/GenBank/DDBJ whole genome shotgun (WGS) entry which is preliminary data.</text>
</comment>
<keyword evidence="1" id="KW-1133">Transmembrane helix</keyword>
<gene>
    <name evidence="3" type="ORF">AWC12_13375</name>
    <name evidence="2" type="ORF">OY187_00965</name>
</gene>
<organism evidence="3 4">
    <name type="scientific">Mycolicibacterium iranicum</name>
    <name type="common">Mycobacterium iranicum</name>
    <dbReference type="NCBI Taxonomy" id="912594"/>
    <lineage>
        <taxon>Bacteria</taxon>
        <taxon>Bacillati</taxon>
        <taxon>Actinomycetota</taxon>
        <taxon>Actinomycetes</taxon>
        <taxon>Mycobacteriales</taxon>
        <taxon>Mycobacteriaceae</taxon>
        <taxon>Mycolicibacterium</taxon>
    </lineage>
</organism>
<accession>A0A1X1WNW3</accession>
<reference evidence="2" key="2">
    <citation type="submission" date="2022-12" db="EMBL/GenBank/DDBJ databases">
        <title>Whole genome sequence of Mycolicibacterium iranicum strain SBH312.</title>
        <authorList>
            <person name="Jani J."/>
            <person name="Arifin Mustapha Z."/>
            <person name="Ahmed K."/>
            <person name="Kai Ling C."/>
        </authorList>
    </citation>
    <scope>NUCLEOTIDE SEQUENCE</scope>
    <source>
        <strain evidence="2">SBH312</strain>
    </source>
</reference>
<dbReference type="Proteomes" id="UP000193622">
    <property type="component" value="Unassembled WGS sequence"/>
</dbReference>
<dbReference type="RefSeq" id="WP_024449126.1">
    <property type="nucleotide sequence ID" value="NZ_JAPQYE010000001.1"/>
</dbReference>
<name>A0A1X1WNW3_MYCIR</name>
<dbReference type="Proteomes" id="UP001084650">
    <property type="component" value="Unassembled WGS sequence"/>
</dbReference>
<evidence type="ECO:0000313" key="4">
    <source>
        <dbReference type="Proteomes" id="UP000193622"/>
    </source>
</evidence>
<sequence length="193" mass="19855">MNSQTGDGPPRAVLIAALAVAVAGIVGVLVVAAVMQRSPAQEPVAVTSVPAPQADSPECRSLLDALPQELGGYRRAALIDPAPQGAAAWQPDEPGGDALILRCGLDRPAEFVVGAPLQVVDAVSWFRVGEAGAGNDRVEDPADGGRSTWFAVDRPVYVALTLPPGSGPTAIQTLSKTIAETLQVRRPEPAPLS</sequence>
<dbReference type="Pfam" id="PF12028">
    <property type="entry name" value="DUF3515"/>
    <property type="match status" value="1"/>
</dbReference>
<proteinExistence type="predicted"/>
<dbReference type="InterPro" id="IPR021903">
    <property type="entry name" value="DUF3515"/>
</dbReference>
<evidence type="ECO:0000313" key="2">
    <source>
        <dbReference type="EMBL" id="MCZ0726603.1"/>
    </source>
</evidence>
<evidence type="ECO:0000256" key="1">
    <source>
        <dbReference type="SAM" id="Phobius"/>
    </source>
</evidence>
<keyword evidence="5" id="KW-1185">Reference proteome</keyword>